<evidence type="ECO:0000256" key="1">
    <source>
        <dbReference type="SAM" id="MobiDB-lite"/>
    </source>
</evidence>
<protein>
    <submittedName>
        <fullName evidence="2">Uncharacterized protein</fullName>
    </submittedName>
</protein>
<evidence type="ECO:0000313" key="2">
    <source>
        <dbReference type="EMBL" id="AKM07493.1"/>
    </source>
</evidence>
<dbReference type="AlphaFoldDB" id="A0A0G3XAS0"/>
<accession>A0A0G3XAS0</accession>
<dbReference type="PATRIC" id="fig|543877.4.peg.1445"/>
<evidence type="ECO:0000313" key="3">
    <source>
        <dbReference type="Proteomes" id="UP000037643"/>
    </source>
</evidence>
<proteinExistence type="predicted"/>
<dbReference type="KEGG" id="amx:AM2010_1421"/>
<organism evidence="2 3">
    <name type="scientific">Pelagerythrobacter marensis</name>
    <dbReference type="NCBI Taxonomy" id="543877"/>
    <lineage>
        <taxon>Bacteria</taxon>
        <taxon>Pseudomonadati</taxon>
        <taxon>Pseudomonadota</taxon>
        <taxon>Alphaproteobacteria</taxon>
        <taxon>Sphingomonadales</taxon>
        <taxon>Erythrobacteraceae</taxon>
        <taxon>Pelagerythrobacter</taxon>
    </lineage>
</organism>
<sequence>MRYAIKRIKMKEVGTDEFLALLRTRLNDRALPPQEVIASAIDTDQPFISRAKSGSLKRVTARVRRLDAYLSRHASRSANLAVTDDTVSGSVKDRSGTRRRTKRERDEREVKLARKSCEAYLLEGYNPRVLIDQIDLLRQAQSRSL</sequence>
<dbReference type="Proteomes" id="UP000037643">
    <property type="component" value="Chromosome"/>
</dbReference>
<keyword evidence="3" id="KW-1185">Reference proteome</keyword>
<dbReference type="RefSeq" id="WP_047806494.1">
    <property type="nucleotide sequence ID" value="NZ_CP011805.1"/>
</dbReference>
<reference evidence="2 3" key="1">
    <citation type="submission" date="2015-06" db="EMBL/GenBank/DDBJ databases">
        <authorList>
            <person name="Kim K.M."/>
        </authorList>
    </citation>
    <scope>NUCLEOTIDE SEQUENCE [LARGE SCALE GENOMIC DNA]</scope>
    <source>
        <strain evidence="2 3">KCTC 22370</strain>
    </source>
</reference>
<gene>
    <name evidence="2" type="ORF">AM2010_1421</name>
</gene>
<dbReference type="EMBL" id="CP011805">
    <property type="protein sequence ID" value="AKM07493.1"/>
    <property type="molecule type" value="Genomic_DNA"/>
</dbReference>
<name>A0A0G3XAS0_9SPHN</name>
<feature type="region of interest" description="Disordered" evidence="1">
    <location>
        <begin position="81"/>
        <end position="107"/>
    </location>
</feature>